<dbReference type="EMBL" id="BART01012126">
    <property type="protein sequence ID" value="GAG77217.1"/>
    <property type="molecule type" value="Genomic_DNA"/>
</dbReference>
<reference evidence="1" key="1">
    <citation type="journal article" date="2014" name="Front. Microbiol.">
        <title>High frequency of phylogenetically diverse reductive dehalogenase-homologous genes in deep subseafloor sedimentary metagenomes.</title>
        <authorList>
            <person name="Kawai M."/>
            <person name="Futagami T."/>
            <person name="Toyoda A."/>
            <person name="Takaki Y."/>
            <person name="Nishi S."/>
            <person name="Hori S."/>
            <person name="Arai W."/>
            <person name="Tsubouchi T."/>
            <person name="Morono Y."/>
            <person name="Uchiyama I."/>
            <person name="Ito T."/>
            <person name="Fujiyama A."/>
            <person name="Inagaki F."/>
            <person name="Takami H."/>
        </authorList>
    </citation>
    <scope>NUCLEOTIDE SEQUENCE</scope>
    <source>
        <strain evidence="1">Expedition CK06-06</strain>
    </source>
</reference>
<accession>X1B7D4</accession>
<name>X1B7D4_9ZZZZ</name>
<evidence type="ECO:0000313" key="1">
    <source>
        <dbReference type="EMBL" id="GAG77217.1"/>
    </source>
</evidence>
<dbReference type="AlphaFoldDB" id="X1B7D4"/>
<protein>
    <submittedName>
        <fullName evidence="1">Uncharacterized protein</fullName>
    </submittedName>
</protein>
<organism evidence="1">
    <name type="scientific">marine sediment metagenome</name>
    <dbReference type="NCBI Taxonomy" id="412755"/>
    <lineage>
        <taxon>unclassified sequences</taxon>
        <taxon>metagenomes</taxon>
        <taxon>ecological metagenomes</taxon>
    </lineage>
</organism>
<proteinExistence type="predicted"/>
<comment type="caution">
    <text evidence="1">The sequence shown here is derived from an EMBL/GenBank/DDBJ whole genome shotgun (WGS) entry which is preliminary data.</text>
</comment>
<sequence>MKEIPPRQRSGRRVFKVPKGTKIISFAGPNQRHEKELSKIGKWWHSNDINK</sequence>
<gene>
    <name evidence="1" type="ORF">S01H4_25473</name>
</gene>